<dbReference type="SUPFAM" id="SSF55874">
    <property type="entry name" value="ATPase domain of HSP90 chaperone/DNA topoisomerase II/histidine kinase"/>
    <property type="match status" value="1"/>
</dbReference>
<dbReference type="Pfam" id="PF02518">
    <property type="entry name" value="HATPase_c"/>
    <property type="match status" value="1"/>
</dbReference>
<sequence>MSDYLDPNNEELLKDFYSEAEMQVEMLEQNILVLENDSSNEDAIDEIFRAAHTLKGAAATVQMAELAEFTHIVEDVLDEIRSGKLTVDGDTIDLLLNSIDIIKEMLAQRSQGLVYQEDISSVEDQLRGLLGNGGETPKKKPAKKEPKKQESKTSGTAAPNQSLSEYEFLEMKEAAGDDEEIYQVDVSFDEDNPMNTVGGIQVFAALKSIGTLLKTDPDFERLYEDVFYPHVVYYLATKEDLETIQDKASITDVTLGASIQAVGSAPKKEAVKQTVPDGHTLEPSTPKEPLGAIAADPDSSRNDDLPEHDSLDGAGVETSDASGDGSEDGSRSQEVRKSGPASSSILRVESKRIDDLLNLVSETVINKATFNQVSNQFTDNMTQLQTIQNDYRQLIKELFDSLPEYMERIEQGMSIKDVKRDILENYGNLLTMFDGIQASFKGSIAKFRSTAQNLGRITSELQEGVMRIRMVPISQIFSRFPRLVRDLSKSLDKRIQLKIEGEDTELDKSVIEDLLDPLIHCVRNSLDHGIESPSDRKRAGKSEEGLLLLRASNEGNMILIEIYDDGRGIDVDMVKKKATDRGIIHPNKVLSDVEAYNLIFEPGFSTAKEVTNISGRGVGLDVVKKQIEKLNGSVSVSSTPGKGTRFTIKIPLTLAIIQGLLVRVGKEMYAIPITAVLDSHRIKPTDIKRIDNYEVFNVREDVVSLMRLNRIFNIPTDENKEHYFVVIVGSGDKKMGLIVDSLIGEEDVVIKPLRDHYTNAPGIAGANITGDGTVSLIIDVSQLLELGQKQERDAREKRETATR</sequence>
<dbReference type="InterPro" id="IPR051315">
    <property type="entry name" value="Bact_Chemotaxis_CheA"/>
</dbReference>
<dbReference type="GO" id="GO:0006935">
    <property type="term" value="P:chemotaxis"/>
    <property type="evidence" value="ECO:0007669"/>
    <property type="project" value="UniProtKB-KW"/>
</dbReference>
<dbReference type="InterPro" id="IPR003594">
    <property type="entry name" value="HATPase_dom"/>
</dbReference>
<evidence type="ECO:0000256" key="13">
    <source>
        <dbReference type="ARBA" id="ARBA00035100"/>
    </source>
</evidence>
<dbReference type="InterPro" id="IPR036061">
    <property type="entry name" value="CheW-like_dom_sf"/>
</dbReference>
<evidence type="ECO:0000259" key="16">
    <source>
        <dbReference type="PROSITE" id="PS50109"/>
    </source>
</evidence>
<dbReference type="FunFam" id="2.30.30.40:FF:000048">
    <property type="entry name" value="Chemotaxis protein CheA, putative"/>
    <property type="match status" value="1"/>
</dbReference>
<dbReference type="Pfam" id="PF07194">
    <property type="entry name" value="P2"/>
    <property type="match status" value="1"/>
</dbReference>
<dbReference type="InterPro" id="IPR036097">
    <property type="entry name" value="HisK_dim/P_sf"/>
</dbReference>
<protein>
    <recommendedName>
        <fullName evidence="4">Chemotaxis protein CheA</fullName>
        <ecNumber evidence="3">2.7.13.3</ecNumber>
    </recommendedName>
</protein>
<feature type="domain" description="HPt" evidence="18">
    <location>
        <begin position="5"/>
        <end position="109"/>
    </location>
</feature>
<keyword evidence="6" id="KW-0145">Chemotaxis</keyword>
<dbReference type="InterPro" id="IPR002545">
    <property type="entry name" value="CheW-lke_dom"/>
</dbReference>
<organism evidence="19 20">
    <name type="scientific">Spirochaeta lutea</name>
    <dbReference type="NCBI Taxonomy" id="1480694"/>
    <lineage>
        <taxon>Bacteria</taxon>
        <taxon>Pseudomonadati</taxon>
        <taxon>Spirochaetota</taxon>
        <taxon>Spirochaetia</taxon>
        <taxon>Spirochaetales</taxon>
        <taxon>Spirochaetaceae</taxon>
        <taxon>Spirochaeta</taxon>
    </lineage>
</organism>
<evidence type="ECO:0000256" key="6">
    <source>
        <dbReference type="ARBA" id="ARBA00022500"/>
    </source>
</evidence>
<evidence type="ECO:0000256" key="7">
    <source>
        <dbReference type="ARBA" id="ARBA00022553"/>
    </source>
</evidence>
<feature type="compositionally biased region" description="Basic and acidic residues" evidence="15">
    <location>
        <begin position="328"/>
        <end position="337"/>
    </location>
</feature>
<dbReference type="EC" id="2.7.13.3" evidence="3"/>
<dbReference type="SMART" id="SM00387">
    <property type="entry name" value="HATPase_c"/>
    <property type="match status" value="1"/>
</dbReference>
<dbReference type="GO" id="GO:0000155">
    <property type="term" value="F:phosphorelay sensor kinase activity"/>
    <property type="evidence" value="ECO:0007669"/>
    <property type="project" value="InterPro"/>
</dbReference>
<feature type="domain" description="Histidine kinase" evidence="16">
    <location>
        <begin position="451"/>
        <end position="654"/>
    </location>
</feature>
<evidence type="ECO:0000256" key="11">
    <source>
        <dbReference type="ARBA" id="ARBA00022840"/>
    </source>
</evidence>
<keyword evidence="10" id="KW-0418">Kinase</keyword>
<keyword evidence="20" id="KW-1185">Reference proteome</keyword>
<evidence type="ECO:0000313" key="20">
    <source>
        <dbReference type="Proteomes" id="UP000029692"/>
    </source>
</evidence>
<dbReference type="PRINTS" id="PR00344">
    <property type="entry name" value="BCTRLSENSOR"/>
</dbReference>
<dbReference type="PROSITE" id="PS50109">
    <property type="entry name" value="HIS_KIN"/>
    <property type="match status" value="1"/>
</dbReference>
<dbReference type="SUPFAM" id="SSF50341">
    <property type="entry name" value="CheW-like"/>
    <property type="match status" value="1"/>
</dbReference>
<dbReference type="InterPro" id="IPR036641">
    <property type="entry name" value="HPT_dom_sf"/>
</dbReference>
<evidence type="ECO:0000256" key="14">
    <source>
        <dbReference type="PROSITE-ProRule" id="PRU00110"/>
    </source>
</evidence>
<dbReference type="SUPFAM" id="SSF55052">
    <property type="entry name" value="CheY-binding domain of CheA"/>
    <property type="match status" value="1"/>
</dbReference>
<evidence type="ECO:0000256" key="4">
    <source>
        <dbReference type="ARBA" id="ARBA00021495"/>
    </source>
</evidence>
<dbReference type="SMART" id="SM01231">
    <property type="entry name" value="H-kinase_dim"/>
    <property type="match status" value="1"/>
</dbReference>
<dbReference type="SUPFAM" id="SSF47384">
    <property type="entry name" value="Homodimeric domain of signal transducing histidine kinase"/>
    <property type="match status" value="1"/>
</dbReference>
<feature type="domain" description="CheW-like" evidence="17">
    <location>
        <begin position="656"/>
        <end position="789"/>
    </location>
</feature>
<gene>
    <name evidence="19" type="ORF">DC28_00540</name>
</gene>
<evidence type="ECO:0000256" key="10">
    <source>
        <dbReference type="ARBA" id="ARBA00022777"/>
    </source>
</evidence>
<dbReference type="Proteomes" id="UP000029692">
    <property type="component" value="Unassembled WGS sequence"/>
</dbReference>
<feature type="region of interest" description="Disordered" evidence="15">
    <location>
        <begin position="265"/>
        <end position="343"/>
    </location>
</feature>
<dbReference type="Gene3D" id="3.30.565.10">
    <property type="entry name" value="Histidine kinase-like ATPase, C-terminal domain"/>
    <property type="match status" value="1"/>
</dbReference>
<dbReference type="Gene3D" id="2.30.30.40">
    <property type="entry name" value="SH3 Domains"/>
    <property type="match status" value="1"/>
</dbReference>
<dbReference type="Gene3D" id="3.30.70.1110">
    <property type="entry name" value="Histidine kinase CheA-like, P2 response regulator-binding domain"/>
    <property type="match status" value="1"/>
</dbReference>
<dbReference type="CDD" id="cd00088">
    <property type="entry name" value="HPT"/>
    <property type="match status" value="1"/>
</dbReference>
<evidence type="ECO:0000259" key="17">
    <source>
        <dbReference type="PROSITE" id="PS50851"/>
    </source>
</evidence>
<feature type="compositionally biased region" description="Polar residues" evidence="15">
    <location>
        <begin position="153"/>
        <end position="162"/>
    </location>
</feature>
<dbReference type="STRING" id="1480694.DC28_00540"/>
<dbReference type="GO" id="GO:0005737">
    <property type="term" value="C:cytoplasm"/>
    <property type="evidence" value="ECO:0007669"/>
    <property type="project" value="UniProtKB-SubCell"/>
</dbReference>
<dbReference type="InterPro" id="IPR004358">
    <property type="entry name" value="Sig_transdc_His_kin-like_C"/>
</dbReference>
<comment type="function">
    <text evidence="13">Involved in the transmission of sensory signals from the chemoreceptors to the flagellar motors. CheA is autophosphorylated; it can transfer its phosphate group to either CheB or CheY.</text>
</comment>
<keyword evidence="12" id="KW-0902">Two-component regulatory system</keyword>
<evidence type="ECO:0000256" key="3">
    <source>
        <dbReference type="ARBA" id="ARBA00012438"/>
    </source>
</evidence>
<dbReference type="InterPro" id="IPR004105">
    <property type="entry name" value="CheA-like_dim"/>
</dbReference>
<dbReference type="Gene3D" id="1.10.287.560">
    <property type="entry name" value="Histidine kinase CheA-like, homodimeric domain"/>
    <property type="match status" value="1"/>
</dbReference>
<dbReference type="Pfam" id="PF02895">
    <property type="entry name" value="H-kinase_dim"/>
    <property type="match status" value="1"/>
</dbReference>
<dbReference type="InterPro" id="IPR036890">
    <property type="entry name" value="HATPase_C_sf"/>
</dbReference>
<dbReference type="Pfam" id="PF01627">
    <property type="entry name" value="Hpt"/>
    <property type="match status" value="1"/>
</dbReference>
<evidence type="ECO:0000256" key="2">
    <source>
        <dbReference type="ARBA" id="ARBA00004496"/>
    </source>
</evidence>
<evidence type="ECO:0000313" key="19">
    <source>
        <dbReference type="EMBL" id="KGE73754.1"/>
    </source>
</evidence>
<evidence type="ECO:0000256" key="9">
    <source>
        <dbReference type="ARBA" id="ARBA00022741"/>
    </source>
</evidence>
<evidence type="ECO:0000256" key="5">
    <source>
        <dbReference type="ARBA" id="ARBA00022490"/>
    </source>
</evidence>
<evidence type="ECO:0000259" key="18">
    <source>
        <dbReference type="PROSITE" id="PS50894"/>
    </source>
</evidence>
<evidence type="ECO:0000256" key="8">
    <source>
        <dbReference type="ARBA" id="ARBA00022679"/>
    </source>
</evidence>
<dbReference type="RefSeq" id="WP_037544718.1">
    <property type="nucleotide sequence ID" value="NZ_JNUP01000003.1"/>
</dbReference>
<keyword evidence="7 14" id="KW-0597">Phosphoprotein</keyword>
<dbReference type="PANTHER" id="PTHR43395:SF10">
    <property type="entry name" value="CHEMOTAXIS PROTEIN CHEA"/>
    <property type="match status" value="1"/>
</dbReference>
<dbReference type="Gene3D" id="1.20.120.160">
    <property type="entry name" value="HPT domain"/>
    <property type="match status" value="1"/>
</dbReference>
<dbReference type="eggNOG" id="COG2198">
    <property type="taxonomic scope" value="Bacteria"/>
</dbReference>
<name>A0A098R197_9SPIO</name>
<dbReference type="eggNOG" id="COG0643">
    <property type="taxonomic scope" value="Bacteria"/>
</dbReference>
<dbReference type="InterPro" id="IPR037006">
    <property type="entry name" value="CheA-like_homodim_sf"/>
</dbReference>
<dbReference type="AlphaFoldDB" id="A0A098R197"/>
<dbReference type="InterPro" id="IPR008207">
    <property type="entry name" value="Sig_transdc_His_kin_Hpt_dom"/>
</dbReference>
<proteinExistence type="predicted"/>
<feature type="region of interest" description="Disordered" evidence="15">
    <location>
        <begin position="127"/>
        <end position="162"/>
    </location>
</feature>
<evidence type="ECO:0000256" key="12">
    <source>
        <dbReference type="ARBA" id="ARBA00023012"/>
    </source>
</evidence>
<dbReference type="InterPro" id="IPR010808">
    <property type="entry name" value="CheA_P2-bd"/>
</dbReference>
<dbReference type="GO" id="GO:0005524">
    <property type="term" value="F:ATP binding"/>
    <property type="evidence" value="ECO:0007669"/>
    <property type="project" value="UniProtKB-KW"/>
</dbReference>
<dbReference type="InterPro" id="IPR005467">
    <property type="entry name" value="His_kinase_dom"/>
</dbReference>
<dbReference type="SUPFAM" id="SSF47226">
    <property type="entry name" value="Histidine-containing phosphotransfer domain, HPT domain"/>
    <property type="match status" value="1"/>
</dbReference>
<accession>A0A098R197</accession>
<dbReference type="SMART" id="SM00260">
    <property type="entry name" value="CheW"/>
    <property type="match status" value="1"/>
</dbReference>
<dbReference type="InterPro" id="IPR037052">
    <property type="entry name" value="CheA-like_P2_sf"/>
</dbReference>
<dbReference type="PROSITE" id="PS50851">
    <property type="entry name" value="CHEW"/>
    <property type="match status" value="1"/>
</dbReference>
<keyword evidence="11" id="KW-0067">ATP-binding</keyword>
<dbReference type="InterPro" id="IPR035891">
    <property type="entry name" value="CheY-binding_CheA"/>
</dbReference>
<keyword evidence="5" id="KW-0963">Cytoplasm</keyword>
<dbReference type="EMBL" id="JNUP01000003">
    <property type="protein sequence ID" value="KGE73754.1"/>
    <property type="molecule type" value="Genomic_DNA"/>
</dbReference>
<feature type="compositionally biased region" description="Basic and acidic residues" evidence="15">
    <location>
        <begin position="298"/>
        <end position="311"/>
    </location>
</feature>
<dbReference type="CDD" id="cd16916">
    <property type="entry name" value="HATPase_CheA-like"/>
    <property type="match status" value="1"/>
</dbReference>
<dbReference type="Pfam" id="PF01584">
    <property type="entry name" value="CheW"/>
    <property type="match status" value="1"/>
</dbReference>
<dbReference type="FunFam" id="3.30.565.10:FF:000016">
    <property type="entry name" value="Chemotaxis protein CheA, putative"/>
    <property type="match status" value="1"/>
</dbReference>
<evidence type="ECO:0000256" key="15">
    <source>
        <dbReference type="SAM" id="MobiDB-lite"/>
    </source>
</evidence>
<evidence type="ECO:0000256" key="1">
    <source>
        <dbReference type="ARBA" id="ARBA00000085"/>
    </source>
</evidence>
<dbReference type="CDD" id="cd00731">
    <property type="entry name" value="CheA_reg"/>
    <property type="match status" value="1"/>
</dbReference>
<reference evidence="19 20" key="1">
    <citation type="submission" date="2014-05" db="EMBL/GenBank/DDBJ databases">
        <title>De novo Genome Sequence of Spirocheata sp.</title>
        <authorList>
            <person name="Shivani Y."/>
            <person name="Subhash Y."/>
            <person name="Tushar L."/>
            <person name="Sasikala C."/>
            <person name="Ramana C.V."/>
        </authorList>
    </citation>
    <scope>NUCLEOTIDE SEQUENCE [LARGE SCALE GENOMIC DNA]</scope>
    <source>
        <strain evidence="19 20">JC230</strain>
    </source>
</reference>
<keyword evidence="9" id="KW-0547">Nucleotide-binding</keyword>
<dbReference type="PROSITE" id="PS50894">
    <property type="entry name" value="HPT"/>
    <property type="match status" value="1"/>
</dbReference>
<feature type="modified residue" description="Phosphohistidine" evidence="14">
    <location>
        <position position="52"/>
    </location>
</feature>
<comment type="caution">
    <text evidence="19">The sequence shown here is derived from an EMBL/GenBank/DDBJ whole genome shotgun (WGS) entry which is preliminary data.</text>
</comment>
<dbReference type="PANTHER" id="PTHR43395">
    <property type="entry name" value="SENSOR HISTIDINE KINASE CHEA"/>
    <property type="match status" value="1"/>
</dbReference>
<comment type="catalytic activity">
    <reaction evidence="1">
        <text>ATP + protein L-histidine = ADP + protein N-phospho-L-histidine.</text>
        <dbReference type="EC" id="2.7.13.3"/>
    </reaction>
</comment>
<dbReference type="SMART" id="SM00073">
    <property type="entry name" value="HPT"/>
    <property type="match status" value="1"/>
</dbReference>
<comment type="subcellular location">
    <subcellularLocation>
        <location evidence="2">Cytoplasm</location>
    </subcellularLocation>
</comment>
<keyword evidence="8" id="KW-0808">Transferase</keyword>
<dbReference type="OrthoDB" id="9803176at2"/>